<evidence type="ECO:0000256" key="1">
    <source>
        <dbReference type="SAM" id="Phobius"/>
    </source>
</evidence>
<feature type="chain" id="PRO_5017187177" description="Sporulation protein YjcZ" evidence="2">
    <location>
        <begin position="26"/>
        <end position="63"/>
    </location>
</feature>
<keyword evidence="4" id="KW-1185">Reference proteome</keyword>
<dbReference type="RefSeq" id="WP_110936176.1">
    <property type="nucleotide sequence ID" value="NZ_KZ614146.1"/>
</dbReference>
<keyword evidence="1" id="KW-0472">Membrane</keyword>
<evidence type="ECO:0000256" key="2">
    <source>
        <dbReference type="SAM" id="SignalP"/>
    </source>
</evidence>
<keyword evidence="2" id="KW-0732">Signal</keyword>
<dbReference type="OrthoDB" id="2974122at2"/>
<comment type="caution">
    <text evidence="3">The sequence shown here is derived from an EMBL/GenBank/DDBJ whole genome shotgun (WGS) entry which is preliminary data.</text>
</comment>
<gene>
    <name evidence="3" type="ORF">CR203_03900</name>
</gene>
<name>A0A3A9KMQ3_9BACI</name>
<accession>A0A3A9KMQ3</accession>
<feature type="transmembrane region" description="Helical" evidence="1">
    <location>
        <begin position="41"/>
        <end position="61"/>
    </location>
</feature>
<proteinExistence type="predicted"/>
<evidence type="ECO:0008006" key="5">
    <source>
        <dbReference type="Google" id="ProtNLM"/>
    </source>
</evidence>
<sequence length="63" mass="6637">MLKRIFSLGFIAIFLLLTPVTAAFAETNGGHGDSGGASSLVEGPFIIVAFATLVLMAYYAIRD</sequence>
<keyword evidence="1" id="KW-0812">Transmembrane</keyword>
<reference evidence="3 4" key="1">
    <citation type="submission" date="2017-10" db="EMBL/GenBank/DDBJ databases">
        <title>Bacillus sp. nov., a halophilic bacterium isolated from a Keqin Lake.</title>
        <authorList>
            <person name="Wang H."/>
        </authorList>
    </citation>
    <scope>NUCLEOTIDE SEQUENCE [LARGE SCALE GENOMIC DNA]</scope>
    <source>
        <strain evidence="3 4">KCTC 13187</strain>
    </source>
</reference>
<evidence type="ECO:0000313" key="3">
    <source>
        <dbReference type="EMBL" id="RKL69185.1"/>
    </source>
</evidence>
<keyword evidence="1" id="KW-1133">Transmembrane helix</keyword>
<dbReference type="Proteomes" id="UP000281498">
    <property type="component" value="Unassembled WGS sequence"/>
</dbReference>
<dbReference type="AlphaFoldDB" id="A0A3A9KMQ3"/>
<evidence type="ECO:0000313" key="4">
    <source>
        <dbReference type="Proteomes" id="UP000281498"/>
    </source>
</evidence>
<dbReference type="EMBL" id="PDOE01000001">
    <property type="protein sequence ID" value="RKL69185.1"/>
    <property type="molecule type" value="Genomic_DNA"/>
</dbReference>
<protein>
    <recommendedName>
        <fullName evidence="5">Sporulation protein YjcZ</fullName>
    </recommendedName>
</protein>
<feature type="signal peptide" evidence="2">
    <location>
        <begin position="1"/>
        <end position="25"/>
    </location>
</feature>
<organism evidence="3 4">
    <name type="scientific">Salipaludibacillus neizhouensis</name>
    <dbReference type="NCBI Taxonomy" id="885475"/>
    <lineage>
        <taxon>Bacteria</taxon>
        <taxon>Bacillati</taxon>
        <taxon>Bacillota</taxon>
        <taxon>Bacilli</taxon>
        <taxon>Bacillales</taxon>
        <taxon>Bacillaceae</taxon>
    </lineage>
</organism>